<feature type="transmembrane region" description="Helical" evidence="1">
    <location>
        <begin position="86"/>
        <end position="109"/>
    </location>
</feature>
<dbReference type="EMBL" id="SRLO01008598">
    <property type="protein sequence ID" value="TNN27268.1"/>
    <property type="molecule type" value="Genomic_DNA"/>
</dbReference>
<sequence>MRPCGGLLLRGWDSTSSSLQDHQHELSFRLAYIFSYNLFQFCGHTWILANTIARFLTFGQGELHTGEREKDAMLCTAFWDPGYPLFQVHCFMSIVSCPLFHVHCFMFIVSYPLFHVHSFMSIVLCSLFQVHCFMFIVSYPLFHVHSFMSIVLCPLFQVHCFMFIVSCPLFHIHCFISSFISIVLYP</sequence>
<keyword evidence="3" id="KW-1185">Reference proteome</keyword>
<dbReference type="Proteomes" id="UP000314294">
    <property type="component" value="Unassembled WGS sequence"/>
</dbReference>
<evidence type="ECO:0000256" key="1">
    <source>
        <dbReference type="SAM" id="Phobius"/>
    </source>
</evidence>
<protein>
    <submittedName>
        <fullName evidence="2">Uncharacterized protein</fullName>
    </submittedName>
</protein>
<accession>A0A4Z2EER0</accession>
<evidence type="ECO:0000313" key="3">
    <source>
        <dbReference type="Proteomes" id="UP000314294"/>
    </source>
</evidence>
<dbReference type="OrthoDB" id="46988at2759"/>
<feature type="transmembrane region" description="Helical" evidence="1">
    <location>
        <begin position="121"/>
        <end position="141"/>
    </location>
</feature>
<reference evidence="2 3" key="1">
    <citation type="submission" date="2019-03" db="EMBL/GenBank/DDBJ databases">
        <title>First draft genome of Liparis tanakae, snailfish: a comprehensive survey of snailfish specific genes.</title>
        <authorList>
            <person name="Kim W."/>
            <person name="Song I."/>
            <person name="Jeong J.-H."/>
            <person name="Kim D."/>
            <person name="Kim S."/>
            <person name="Ryu S."/>
            <person name="Song J.Y."/>
            <person name="Lee S.K."/>
        </authorList>
    </citation>
    <scope>NUCLEOTIDE SEQUENCE [LARGE SCALE GENOMIC DNA]</scope>
    <source>
        <tissue evidence="2">Muscle</tissue>
    </source>
</reference>
<keyword evidence="1" id="KW-0472">Membrane</keyword>
<keyword evidence="1" id="KW-0812">Transmembrane</keyword>
<organism evidence="2 3">
    <name type="scientific">Liparis tanakae</name>
    <name type="common">Tanaka's snailfish</name>
    <dbReference type="NCBI Taxonomy" id="230148"/>
    <lineage>
        <taxon>Eukaryota</taxon>
        <taxon>Metazoa</taxon>
        <taxon>Chordata</taxon>
        <taxon>Craniata</taxon>
        <taxon>Vertebrata</taxon>
        <taxon>Euteleostomi</taxon>
        <taxon>Actinopterygii</taxon>
        <taxon>Neopterygii</taxon>
        <taxon>Teleostei</taxon>
        <taxon>Neoteleostei</taxon>
        <taxon>Acanthomorphata</taxon>
        <taxon>Eupercaria</taxon>
        <taxon>Perciformes</taxon>
        <taxon>Cottioidei</taxon>
        <taxon>Cottales</taxon>
        <taxon>Liparidae</taxon>
        <taxon>Liparis</taxon>
    </lineage>
</organism>
<feature type="transmembrane region" description="Helical" evidence="1">
    <location>
        <begin position="161"/>
        <end position="185"/>
    </location>
</feature>
<proteinExistence type="predicted"/>
<gene>
    <name evidence="2" type="ORF">EYF80_062588</name>
</gene>
<comment type="caution">
    <text evidence="2">The sequence shown here is derived from an EMBL/GenBank/DDBJ whole genome shotgun (WGS) entry which is preliminary data.</text>
</comment>
<dbReference type="AlphaFoldDB" id="A0A4Z2EER0"/>
<keyword evidence="1" id="KW-1133">Transmembrane helix</keyword>
<name>A0A4Z2EER0_9TELE</name>
<evidence type="ECO:0000313" key="2">
    <source>
        <dbReference type="EMBL" id="TNN27268.1"/>
    </source>
</evidence>